<dbReference type="PROSITE" id="PS51186">
    <property type="entry name" value="GNAT"/>
    <property type="match status" value="1"/>
</dbReference>
<sequence>MAGTPLRSASWEIRMEVMPPTVNLPPDWKVKASLLRAGAGAGAGAVRQDGRRVGLLGPAPSRVCARLPAMPELGSVAWPPAPITTARLVLREPEVRDRAAFIELLASPEVGAFIGGPQPRDELERAIPEEPRRRSGLFVVDLGGAMIGQVTLTKDTGHLARAAGRAELGYLFLPRVWGHGYAAEACEAALGWFAGVLPGEPVVLATRTANVRSLRLAAKLGFTEAERFEEWGAEQWMGVWKGTWA</sequence>
<comment type="caution">
    <text evidence="2">The sequence shown here is derived from an EMBL/GenBank/DDBJ whole genome shotgun (WGS) entry which is preliminary data.</text>
</comment>
<dbReference type="Gene3D" id="3.40.630.30">
    <property type="match status" value="1"/>
</dbReference>
<name>A0ABQ3BNK2_9ACTN</name>
<proteinExistence type="predicted"/>
<feature type="domain" description="N-acetyltransferase" evidence="1">
    <location>
        <begin position="88"/>
        <end position="242"/>
    </location>
</feature>
<protein>
    <recommendedName>
        <fullName evidence="1">N-acetyltransferase domain-containing protein</fullName>
    </recommendedName>
</protein>
<dbReference type="InterPro" id="IPR000182">
    <property type="entry name" value="GNAT_dom"/>
</dbReference>
<dbReference type="InterPro" id="IPR051531">
    <property type="entry name" value="N-acetyltransferase"/>
</dbReference>
<dbReference type="Proteomes" id="UP000624183">
    <property type="component" value="Unassembled WGS sequence"/>
</dbReference>
<accession>A0ABQ3BNK2</accession>
<dbReference type="EMBL" id="BMUW01000003">
    <property type="protein sequence ID" value="GGZ48126.1"/>
    <property type="molecule type" value="Genomic_DNA"/>
</dbReference>
<dbReference type="Pfam" id="PF13302">
    <property type="entry name" value="Acetyltransf_3"/>
    <property type="match status" value="1"/>
</dbReference>
<reference evidence="3" key="1">
    <citation type="journal article" date="2019" name="Int. J. Syst. Evol. Microbiol.">
        <title>The Global Catalogue of Microorganisms (GCM) 10K type strain sequencing project: providing services to taxonomists for standard genome sequencing and annotation.</title>
        <authorList>
            <consortium name="The Broad Institute Genomics Platform"/>
            <consortium name="The Broad Institute Genome Sequencing Center for Infectious Disease"/>
            <person name="Wu L."/>
            <person name="Ma J."/>
        </authorList>
    </citation>
    <scope>NUCLEOTIDE SEQUENCE [LARGE SCALE GENOMIC DNA]</scope>
    <source>
        <strain evidence="3">JCM 4602</strain>
    </source>
</reference>
<dbReference type="SUPFAM" id="SSF55729">
    <property type="entry name" value="Acyl-CoA N-acyltransferases (Nat)"/>
    <property type="match status" value="1"/>
</dbReference>
<dbReference type="PANTHER" id="PTHR43792">
    <property type="entry name" value="GNAT FAMILY, PUTATIVE (AFU_ORTHOLOGUE AFUA_3G00765)-RELATED-RELATED"/>
    <property type="match status" value="1"/>
</dbReference>
<evidence type="ECO:0000259" key="1">
    <source>
        <dbReference type="PROSITE" id="PS51186"/>
    </source>
</evidence>
<evidence type="ECO:0000313" key="3">
    <source>
        <dbReference type="Proteomes" id="UP000624183"/>
    </source>
</evidence>
<organism evidence="2 3">
    <name type="scientific">Streptomyces rubiginosohelvolus</name>
    <dbReference type="NCBI Taxonomy" id="67362"/>
    <lineage>
        <taxon>Bacteria</taxon>
        <taxon>Bacillati</taxon>
        <taxon>Actinomycetota</taxon>
        <taxon>Actinomycetes</taxon>
        <taxon>Kitasatosporales</taxon>
        <taxon>Streptomycetaceae</taxon>
        <taxon>Streptomyces</taxon>
    </lineage>
</organism>
<dbReference type="PANTHER" id="PTHR43792:SF1">
    <property type="entry name" value="N-ACETYLTRANSFERASE DOMAIN-CONTAINING PROTEIN"/>
    <property type="match status" value="1"/>
</dbReference>
<dbReference type="InterPro" id="IPR016181">
    <property type="entry name" value="Acyl_CoA_acyltransferase"/>
</dbReference>
<keyword evidence="3" id="KW-1185">Reference proteome</keyword>
<gene>
    <name evidence="2" type="ORF">GCM10010328_23320</name>
</gene>
<evidence type="ECO:0000313" key="2">
    <source>
        <dbReference type="EMBL" id="GGZ48126.1"/>
    </source>
</evidence>